<name>A0A323UNZ0_RHOPL</name>
<reference evidence="1 2" key="1">
    <citation type="submission" date="2018-06" db="EMBL/GenBank/DDBJ databases">
        <title>Draft Whole-Genome Sequence of the purple photosynthetic bacterium Rhodospeudomonas palustris XCP.</title>
        <authorList>
            <person name="Rayyan A."/>
            <person name="Meyer T.E."/>
            <person name="Kyndt J.A."/>
        </authorList>
    </citation>
    <scope>NUCLEOTIDE SEQUENCE [LARGE SCALE GENOMIC DNA]</scope>
    <source>
        <strain evidence="1 2">XCP</strain>
    </source>
</reference>
<accession>A0A323UNZ0</accession>
<protein>
    <submittedName>
        <fullName evidence="1">Uncharacterized protein</fullName>
    </submittedName>
</protein>
<dbReference type="Proteomes" id="UP000248134">
    <property type="component" value="Unassembled WGS sequence"/>
</dbReference>
<proteinExistence type="predicted"/>
<organism evidence="1 2">
    <name type="scientific">Rhodopseudomonas palustris</name>
    <dbReference type="NCBI Taxonomy" id="1076"/>
    <lineage>
        <taxon>Bacteria</taxon>
        <taxon>Pseudomonadati</taxon>
        <taxon>Pseudomonadota</taxon>
        <taxon>Alphaproteobacteria</taxon>
        <taxon>Hyphomicrobiales</taxon>
        <taxon>Nitrobacteraceae</taxon>
        <taxon>Rhodopseudomonas</taxon>
    </lineage>
</organism>
<gene>
    <name evidence="1" type="ORF">DNX69_06275</name>
</gene>
<evidence type="ECO:0000313" key="1">
    <source>
        <dbReference type="EMBL" id="PZA12796.1"/>
    </source>
</evidence>
<dbReference type="OrthoDB" id="7364201at2"/>
<comment type="caution">
    <text evidence="1">The sequence shown here is derived from an EMBL/GenBank/DDBJ whole genome shotgun (WGS) entry which is preliminary data.</text>
</comment>
<sequence>MTIEDLLRQGVIRRIEVDLGAGEQPARLLYGTPNFIEWLENLLGGAEPEQRLGEATPAEQVDALFYAYIAGQPLVYVRQFRMIRVEQSAVWELKTPDVRIFGWFLRKDCFVAVFGDWTDHVKDHNLYKGYRTSVRRIRREMGIDSTLCVTGSSPDDVISM</sequence>
<dbReference type="AlphaFoldDB" id="A0A323UNZ0"/>
<dbReference type="RefSeq" id="WP_110785166.1">
    <property type="nucleotide sequence ID" value="NZ_QKQS01000010.1"/>
</dbReference>
<evidence type="ECO:0000313" key="2">
    <source>
        <dbReference type="Proteomes" id="UP000248134"/>
    </source>
</evidence>
<dbReference type="EMBL" id="QKQS01000010">
    <property type="protein sequence ID" value="PZA12796.1"/>
    <property type="molecule type" value="Genomic_DNA"/>
</dbReference>